<feature type="transmembrane region" description="Helical" evidence="7">
    <location>
        <begin position="58"/>
        <end position="77"/>
    </location>
</feature>
<dbReference type="EMBL" id="NIOJ01000053">
    <property type="protein sequence ID" value="PNT96129.1"/>
    <property type="molecule type" value="Genomic_DNA"/>
</dbReference>
<reference evidence="9 10" key="1">
    <citation type="submission" date="2017-06" db="EMBL/GenBank/DDBJ databases">
        <title>Investigating the central metabolism of Clostridium thermosuccinogenes.</title>
        <authorList>
            <person name="Koendjbiharie J.G."/>
            <person name="van Kranenburg R."/>
        </authorList>
    </citation>
    <scope>NUCLEOTIDE SEQUENCE [LARGE SCALE GENOMIC DNA]</scope>
    <source>
        <strain evidence="9 10">DSM 5806</strain>
    </source>
</reference>
<evidence type="ECO:0000256" key="2">
    <source>
        <dbReference type="ARBA" id="ARBA00012438"/>
    </source>
</evidence>
<evidence type="ECO:0000256" key="1">
    <source>
        <dbReference type="ARBA" id="ARBA00000085"/>
    </source>
</evidence>
<dbReference type="RefSeq" id="WP_103082690.1">
    <property type="nucleotide sequence ID" value="NZ_CP021850.1"/>
</dbReference>
<feature type="transmembrane region" description="Helical" evidence="7">
    <location>
        <begin position="34"/>
        <end position="52"/>
    </location>
</feature>
<dbReference type="SUPFAM" id="SSF55874">
    <property type="entry name" value="ATPase domain of HSP90 chaperone/DNA topoisomerase II/histidine kinase"/>
    <property type="match status" value="1"/>
</dbReference>
<organism evidence="9 10">
    <name type="scientific">Clostridium thermosuccinogenes</name>
    <dbReference type="NCBI Taxonomy" id="84032"/>
    <lineage>
        <taxon>Bacteria</taxon>
        <taxon>Bacillati</taxon>
        <taxon>Bacillota</taxon>
        <taxon>Clostridia</taxon>
        <taxon>Eubacteriales</taxon>
        <taxon>Clostridiaceae</taxon>
        <taxon>Clostridium</taxon>
    </lineage>
</organism>
<evidence type="ECO:0000256" key="5">
    <source>
        <dbReference type="ARBA" id="ARBA00022777"/>
    </source>
</evidence>
<evidence type="ECO:0000256" key="3">
    <source>
        <dbReference type="ARBA" id="ARBA00022553"/>
    </source>
</evidence>
<dbReference type="Proteomes" id="UP000236151">
    <property type="component" value="Unassembled WGS sequence"/>
</dbReference>
<dbReference type="PRINTS" id="PR00344">
    <property type="entry name" value="BCTRLSENSOR"/>
</dbReference>
<dbReference type="InterPro" id="IPR036890">
    <property type="entry name" value="HATPase_C_sf"/>
</dbReference>
<dbReference type="EC" id="2.7.13.3" evidence="2"/>
<comment type="caution">
    <text evidence="9">The sequence shown here is derived from an EMBL/GenBank/DDBJ whole genome shotgun (WGS) entry which is preliminary data.</text>
</comment>
<evidence type="ECO:0000313" key="9">
    <source>
        <dbReference type="EMBL" id="PNT96129.1"/>
    </source>
</evidence>
<keyword evidence="6" id="KW-0902">Two-component regulatory system</keyword>
<keyword evidence="5" id="KW-0418">Kinase</keyword>
<gene>
    <name evidence="9" type="ORF">CDQ84_15720</name>
</gene>
<sequence length="455" mass="51757">MDVMPLIPFLGVSVPESLVLYYMVLALTKKRESPFVVIILSLLTSIFSFSIRTMPVRFGIHTISQVALMTIFLNLFFRLRWHTSAVVMVLSSVFLGLAEGISVPLLAWIFNLNLEQIISDPLLRILFTLPHLILLAILAYIISKRGWRLPLISEKLGIKNESDKRTTKQLIRQNCLLALCLVQALMLVLLNLSFHAYNSGVYPSFTLKTLVEVGSIVLLISVLATIFVSGYLLKVIERDAKLETEIHYARERHNLHLRLQVERHDFYNHLTAIYGYIKACHYDQAETYIENLYHTVSRIGSLLKIEPPELAAIISTKHEEAKINGIKFYWYVKIQDGSLPLSPEDLTQLTGNLLDNALDAVKMNGSPRIDLVLVCNKLGLELKVSNNGSPIPQNARQNIFTAGYTTKSIKQHSGLGLYIIKQIIDRYDGQLQLREPEGYTGVEFMIYIPWNKYKR</sequence>
<dbReference type="GO" id="GO:0042802">
    <property type="term" value="F:identical protein binding"/>
    <property type="evidence" value="ECO:0007669"/>
    <property type="project" value="TreeGrafter"/>
</dbReference>
<accession>A0A2K2F8Z3</accession>
<keyword evidence="9" id="KW-0067">ATP-binding</keyword>
<feature type="domain" description="Histidine kinase" evidence="8">
    <location>
        <begin position="261"/>
        <end position="452"/>
    </location>
</feature>
<feature type="transmembrane region" description="Helical" evidence="7">
    <location>
        <begin position="174"/>
        <end position="194"/>
    </location>
</feature>
<dbReference type="Gene3D" id="1.10.287.130">
    <property type="match status" value="1"/>
</dbReference>
<dbReference type="Pfam" id="PF14689">
    <property type="entry name" value="SPOB_a"/>
    <property type="match status" value="1"/>
</dbReference>
<evidence type="ECO:0000256" key="4">
    <source>
        <dbReference type="ARBA" id="ARBA00022679"/>
    </source>
</evidence>
<keyword evidence="7" id="KW-0472">Membrane</keyword>
<evidence type="ECO:0000259" key="8">
    <source>
        <dbReference type="PROSITE" id="PS50109"/>
    </source>
</evidence>
<keyword evidence="9" id="KW-0547">Nucleotide-binding</keyword>
<feature type="transmembrane region" description="Helical" evidence="7">
    <location>
        <begin position="89"/>
        <end position="110"/>
    </location>
</feature>
<dbReference type="PANTHER" id="PTHR40448">
    <property type="entry name" value="TWO-COMPONENT SENSOR HISTIDINE KINASE"/>
    <property type="match status" value="1"/>
</dbReference>
<feature type="transmembrane region" description="Helical" evidence="7">
    <location>
        <begin position="6"/>
        <end position="27"/>
    </location>
</feature>
<dbReference type="SUPFAM" id="SSF55890">
    <property type="entry name" value="Sporulation response regulatory protein Spo0B"/>
    <property type="match status" value="1"/>
</dbReference>
<dbReference type="OrthoDB" id="9813149at2"/>
<protein>
    <recommendedName>
        <fullName evidence="2">histidine kinase</fullName>
        <ecNumber evidence="2">2.7.13.3</ecNumber>
    </recommendedName>
</protein>
<comment type="catalytic activity">
    <reaction evidence="1">
        <text>ATP + protein L-histidine = ADP + protein N-phospho-L-histidine.</text>
        <dbReference type="EC" id="2.7.13.3"/>
    </reaction>
</comment>
<keyword evidence="4" id="KW-0808">Transferase</keyword>
<keyword evidence="7" id="KW-1133">Transmembrane helix</keyword>
<dbReference type="PROSITE" id="PS50109">
    <property type="entry name" value="HIS_KIN"/>
    <property type="match status" value="1"/>
</dbReference>
<dbReference type="InterPro" id="IPR003594">
    <property type="entry name" value="HATPase_dom"/>
</dbReference>
<dbReference type="InterPro" id="IPR005467">
    <property type="entry name" value="His_kinase_dom"/>
</dbReference>
<feature type="transmembrane region" description="Helical" evidence="7">
    <location>
        <begin position="122"/>
        <end position="142"/>
    </location>
</feature>
<dbReference type="KEGG" id="cthd:CDO33_13605"/>
<keyword evidence="7" id="KW-0812">Transmembrane</keyword>
<feature type="transmembrane region" description="Helical" evidence="7">
    <location>
        <begin position="214"/>
        <end position="233"/>
    </location>
</feature>
<keyword evidence="3" id="KW-0597">Phosphoprotein</keyword>
<name>A0A2K2F8Z3_9CLOT</name>
<proteinExistence type="predicted"/>
<evidence type="ECO:0000313" key="10">
    <source>
        <dbReference type="Proteomes" id="UP000236151"/>
    </source>
</evidence>
<keyword evidence="10" id="KW-1185">Reference proteome</keyword>
<dbReference type="GO" id="GO:0000155">
    <property type="term" value="F:phosphorelay sensor kinase activity"/>
    <property type="evidence" value="ECO:0007669"/>
    <property type="project" value="InterPro"/>
</dbReference>
<dbReference type="GO" id="GO:0005524">
    <property type="term" value="F:ATP binding"/>
    <property type="evidence" value="ECO:0007669"/>
    <property type="project" value="UniProtKB-KW"/>
</dbReference>
<dbReference type="InterPro" id="IPR004358">
    <property type="entry name" value="Sig_transdc_His_kin-like_C"/>
</dbReference>
<dbReference type="InterPro" id="IPR016120">
    <property type="entry name" value="Sig_transdc_His_kin_SpoOB"/>
</dbReference>
<dbReference type="SMART" id="SM00387">
    <property type="entry name" value="HATPase_c"/>
    <property type="match status" value="1"/>
</dbReference>
<dbReference type="Gene3D" id="3.30.565.10">
    <property type="entry name" value="Histidine kinase-like ATPase, C-terminal domain"/>
    <property type="match status" value="1"/>
</dbReference>
<evidence type="ECO:0000256" key="7">
    <source>
        <dbReference type="SAM" id="Phobius"/>
    </source>
</evidence>
<dbReference type="InterPro" id="IPR039506">
    <property type="entry name" value="SPOB_a"/>
</dbReference>
<dbReference type="PANTHER" id="PTHR40448:SF1">
    <property type="entry name" value="TWO-COMPONENT SENSOR HISTIDINE KINASE"/>
    <property type="match status" value="1"/>
</dbReference>
<dbReference type="Pfam" id="PF02518">
    <property type="entry name" value="HATPase_c"/>
    <property type="match status" value="1"/>
</dbReference>
<dbReference type="AlphaFoldDB" id="A0A2K2F8Z3"/>
<evidence type="ECO:0000256" key="6">
    <source>
        <dbReference type="ARBA" id="ARBA00023012"/>
    </source>
</evidence>